<evidence type="ECO:0000256" key="10">
    <source>
        <dbReference type="ARBA" id="ARBA00022840"/>
    </source>
</evidence>
<evidence type="ECO:0000256" key="9">
    <source>
        <dbReference type="ARBA" id="ARBA00022777"/>
    </source>
</evidence>
<dbReference type="InterPro" id="IPR008279">
    <property type="entry name" value="PEP-util_enz_mobile_dom"/>
</dbReference>
<evidence type="ECO:0000256" key="4">
    <source>
        <dbReference type="ARBA" id="ARBA00011994"/>
    </source>
</evidence>
<dbReference type="InterPro" id="IPR010121">
    <property type="entry name" value="Pyruvate_phosphate_dikinase"/>
</dbReference>
<evidence type="ECO:0000313" key="20">
    <source>
        <dbReference type="Proteomes" id="UP000179467"/>
    </source>
</evidence>
<evidence type="ECO:0000256" key="6">
    <source>
        <dbReference type="ARBA" id="ARBA00022679"/>
    </source>
</evidence>
<dbReference type="PROSITE" id="PS00370">
    <property type="entry name" value="PEP_ENZYMES_PHOS_SITE"/>
    <property type="match status" value="1"/>
</dbReference>
<proteinExistence type="inferred from homology"/>
<comment type="caution">
    <text evidence="19">The sequence shown here is derived from an EMBL/GenBank/DDBJ whole genome shotgun (WGS) entry which is preliminary data.</text>
</comment>
<dbReference type="InterPro" id="IPR000121">
    <property type="entry name" value="PEP_util_C"/>
</dbReference>
<dbReference type="Gene3D" id="1.10.189.10">
    <property type="entry name" value="Pyruvate Phosphate Dikinase, domain 2"/>
    <property type="match status" value="1"/>
</dbReference>
<feature type="binding site" evidence="15">
    <location>
        <position position="758"/>
    </location>
    <ligand>
        <name>Mg(2+)</name>
        <dbReference type="ChEBI" id="CHEBI:18420"/>
    </ligand>
</feature>
<dbReference type="SUPFAM" id="SSF51621">
    <property type="entry name" value="Phosphoenolpyruvate/pyruvate domain"/>
    <property type="match status" value="1"/>
</dbReference>
<dbReference type="NCBIfam" id="TIGR01828">
    <property type="entry name" value="pyru_phos_dikin"/>
    <property type="match status" value="1"/>
</dbReference>
<sequence length="888" mass="95739">MTQYVYRFGGGVSDGGKGDRNLLGGKGANLAEMASIGLPVPPGFTISTEMCTRYYEEGQSFPESLKAEVANGIAHIEAVTGKKFGVAADPLLVSVRSGARASMPGMMDTVLNLGLNDETVAGLAAISGDDRFAWDSYRRFIQMYSDVVLELDHGAFEEALEIAKEDKGYSLDTELSAADWQALVKRYKAIVEEQWGKPFPQDVHEQLWGAVGAVFGSWQSERAKVYRRLNDIPADWGTAVNVQAMVFGNMGDTSATGVAFTRDPSKGDRAYYGEFLINAQGEDVVAGIRTPQYLTRAAREAAGAKPLSMEEAMPEVYGQLAKVFDLLETHYRDMQDIEFTVERGHLWMLQTRNGKRTAKAALKIAVDMANEGLISEEEAVARVDPAALDQLLHPTLDPNAPRDVIAKGLPASPGAASGIAVFDSDTAEHRAELGDAVILVRVETSPEDIHGMHAAKGILTARGGMTSHAAVVARGMGRPCVSGVGSLAIDAKARLFRVGGREVKEGDVITIDGSTGEVMVGKVATVEPELAGDFGVLMGWADKVRRLKVRANAETPLDCKTARTFGAEGVGLCRTEHMFFDAARITAVRQMILAEDEKGRRVALEKLLPEQRGDFVQIFEIMAGLPVTIRLLDPPLHEFLPHAEEEFSEVAEAAGVGVEALKRRAAELHEFNPMLGHRGCRLGVTYPEIYEMQARAIFEAAVAVAEKSGAAPIPEVMVPLVATKRELELMKDVIDSTAKAVFAEKGRTIDYLVGTMIELPRAALKAGEIAEVAEFFSFGTNDLTQTTLGVSRDDAGRFLTTYVDKGIYARDPFVSLDVEGVGELIELAAERGRKTRPGIKLGICGEHGGDPASIAFCEETGLDYVSASPYRVPIARLAAAQAALKKKG</sequence>
<name>A0A1S1HHV5_9SPHN</name>
<dbReference type="InterPro" id="IPR013815">
    <property type="entry name" value="ATP_grasp_subdomain_1"/>
</dbReference>
<dbReference type="PROSITE" id="PS00742">
    <property type="entry name" value="PEP_ENZYMES_2"/>
    <property type="match status" value="1"/>
</dbReference>
<evidence type="ECO:0000256" key="7">
    <source>
        <dbReference type="ARBA" id="ARBA00022723"/>
    </source>
</evidence>
<dbReference type="PANTHER" id="PTHR22931">
    <property type="entry name" value="PHOSPHOENOLPYRUVATE DIKINASE-RELATED"/>
    <property type="match status" value="1"/>
</dbReference>
<dbReference type="SUPFAM" id="SSF52009">
    <property type="entry name" value="Phosphohistidine domain"/>
    <property type="match status" value="1"/>
</dbReference>
<feature type="binding site" evidence="14">
    <location>
        <position position="780"/>
    </location>
    <ligand>
        <name>substrate</name>
    </ligand>
</feature>
<dbReference type="SUPFAM" id="SSF56059">
    <property type="entry name" value="Glutathione synthetase ATP-binding domain-like"/>
    <property type="match status" value="1"/>
</dbReference>
<keyword evidence="20" id="KW-1185">Reference proteome</keyword>
<dbReference type="EC" id="2.7.9.1" evidence="4 12"/>
<feature type="binding site" evidence="14">
    <location>
        <position position="782"/>
    </location>
    <ligand>
        <name>substrate</name>
    </ligand>
</feature>
<evidence type="ECO:0000256" key="3">
    <source>
        <dbReference type="ARBA" id="ARBA00007837"/>
    </source>
</evidence>
<keyword evidence="19" id="KW-0670">Pyruvate</keyword>
<evidence type="ECO:0000256" key="14">
    <source>
        <dbReference type="PIRSR" id="PIRSR000853-2"/>
    </source>
</evidence>
<dbReference type="InterPro" id="IPR040442">
    <property type="entry name" value="Pyrv_kinase-like_dom_sf"/>
</dbReference>
<keyword evidence="6 19" id="KW-0808">Transferase</keyword>
<feature type="domain" description="Pyruvate phosphate dikinase AMP/ATP-binding" evidence="17">
    <location>
        <begin position="319"/>
        <end position="370"/>
    </location>
</feature>
<comment type="catalytic activity">
    <reaction evidence="12">
        <text>pyruvate + phosphate + ATP = phosphoenolpyruvate + AMP + diphosphate + H(+)</text>
        <dbReference type="Rhea" id="RHEA:10756"/>
        <dbReference type="ChEBI" id="CHEBI:15361"/>
        <dbReference type="ChEBI" id="CHEBI:15378"/>
        <dbReference type="ChEBI" id="CHEBI:30616"/>
        <dbReference type="ChEBI" id="CHEBI:33019"/>
        <dbReference type="ChEBI" id="CHEBI:43474"/>
        <dbReference type="ChEBI" id="CHEBI:58702"/>
        <dbReference type="ChEBI" id="CHEBI:456215"/>
        <dbReference type="EC" id="2.7.9.1"/>
    </reaction>
</comment>
<dbReference type="Gene3D" id="3.30.1490.20">
    <property type="entry name" value="ATP-grasp fold, A domain"/>
    <property type="match status" value="1"/>
</dbReference>
<comment type="function">
    <text evidence="2">Catalyzes the reversible phosphorylation of pyruvate and phosphate.</text>
</comment>
<dbReference type="PANTHER" id="PTHR22931:SF9">
    <property type="entry name" value="PYRUVATE, PHOSPHATE DIKINASE 1, CHLOROPLASTIC"/>
    <property type="match status" value="1"/>
</dbReference>
<feature type="binding site" evidence="14">
    <location>
        <position position="781"/>
    </location>
    <ligand>
        <name>substrate</name>
    </ligand>
</feature>
<evidence type="ECO:0000313" key="19">
    <source>
        <dbReference type="EMBL" id="OHT21879.1"/>
    </source>
</evidence>
<evidence type="ECO:0000259" key="16">
    <source>
        <dbReference type="Pfam" id="PF00391"/>
    </source>
</evidence>
<dbReference type="NCBIfam" id="NF004531">
    <property type="entry name" value="PRK05878.1"/>
    <property type="match status" value="1"/>
</dbReference>
<dbReference type="GO" id="GO:0050242">
    <property type="term" value="F:pyruvate, phosphate dikinase activity"/>
    <property type="evidence" value="ECO:0007669"/>
    <property type="project" value="UniProtKB-UniRule"/>
</dbReference>
<evidence type="ECO:0000259" key="17">
    <source>
        <dbReference type="Pfam" id="PF01326"/>
    </source>
</evidence>
<dbReference type="Proteomes" id="UP000179467">
    <property type="component" value="Unassembled WGS sequence"/>
</dbReference>
<dbReference type="Pfam" id="PF01326">
    <property type="entry name" value="PPDK_N"/>
    <property type="match status" value="3"/>
</dbReference>
<organism evidence="19 20">
    <name type="scientific">Edaphosphingomonas haloaromaticamans</name>
    <dbReference type="NCBI Taxonomy" id="653954"/>
    <lineage>
        <taxon>Bacteria</taxon>
        <taxon>Pseudomonadati</taxon>
        <taxon>Pseudomonadota</taxon>
        <taxon>Alphaproteobacteria</taxon>
        <taxon>Sphingomonadales</taxon>
        <taxon>Rhizorhabdaceae</taxon>
        <taxon>Edaphosphingomonas</taxon>
    </lineage>
</organism>
<feature type="binding site" evidence="14">
    <location>
        <position position="779"/>
    </location>
    <ligand>
        <name>substrate</name>
    </ligand>
</feature>
<dbReference type="EMBL" id="MIPT01000001">
    <property type="protein sequence ID" value="OHT21879.1"/>
    <property type="molecule type" value="Genomic_DNA"/>
</dbReference>
<dbReference type="RefSeq" id="WP_070934850.1">
    <property type="nucleotide sequence ID" value="NZ_MIPT01000001.1"/>
</dbReference>
<keyword evidence="8" id="KW-0547">Nucleotide-binding</keyword>
<feature type="binding site" evidence="14">
    <location>
        <position position="630"/>
    </location>
    <ligand>
        <name>substrate</name>
    </ligand>
</feature>
<gene>
    <name evidence="19" type="primary">ppdK</name>
    <name evidence="19" type="ORF">BHE75_03891</name>
</gene>
<feature type="binding site" evidence="14">
    <location>
        <position position="574"/>
    </location>
    <ligand>
        <name>substrate</name>
    </ligand>
</feature>
<dbReference type="InterPro" id="IPR023151">
    <property type="entry name" value="PEP_util_CS"/>
</dbReference>
<dbReference type="Gene3D" id="3.20.20.60">
    <property type="entry name" value="Phosphoenolpyruvate-binding domains"/>
    <property type="match status" value="1"/>
</dbReference>
<dbReference type="AlphaFoldDB" id="A0A1S1HHV5"/>
<dbReference type="InterPro" id="IPR015813">
    <property type="entry name" value="Pyrv/PenolPyrv_kinase-like_dom"/>
</dbReference>
<evidence type="ECO:0000256" key="5">
    <source>
        <dbReference type="ARBA" id="ARBA00020138"/>
    </source>
</evidence>
<dbReference type="PIRSF" id="PIRSF000853">
    <property type="entry name" value="PPDK"/>
    <property type="match status" value="1"/>
</dbReference>
<dbReference type="InterPro" id="IPR018274">
    <property type="entry name" value="PEP_util_AS"/>
</dbReference>
<feature type="domain" description="PEP-utilising enzyme mobile" evidence="16">
    <location>
        <begin position="435"/>
        <end position="516"/>
    </location>
</feature>
<dbReference type="InterPro" id="IPR036637">
    <property type="entry name" value="Phosphohistidine_dom_sf"/>
</dbReference>
<dbReference type="Gene3D" id="3.30.470.20">
    <property type="entry name" value="ATP-grasp fold, B domain"/>
    <property type="match status" value="1"/>
</dbReference>
<feature type="binding site" evidence="15">
    <location>
        <position position="782"/>
    </location>
    <ligand>
        <name>Mg(2+)</name>
        <dbReference type="ChEBI" id="CHEBI:18420"/>
    </ligand>
</feature>
<dbReference type="Pfam" id="PF02896">
    <property type="entry name" value="PEP-utilizers_C"/>
    <property type="match status" value="1"/>
</dbReference>
<dbReference type="Gene3D" id="1.20.80.30">
    <property type="match status" value="1"/>
</dbReference>
<feature type="active site" description="Tele-phosphohistidine intermediate" evidence="13">
    <location>
        <position position="468"/>
    </location>
</feature>
<feature type="domain" description="PEP-utilising enzyme C-terminal" evidence="18">
    <location>
        <begin position="532"/>
        <end position="882"/>
    </location>
</feature>
<accession>A0A1S1HHV5</accession>
<reference evidence="19 20" key="1">
    <citation type="submission" date="2016-09" db="EMBL/GenBank/DDBJ databases">
        <title>Metabolic pathway, cell adaptation mechanisms and a novel monoxygenase revealed through proteogenomic-transcription analysis of a Sphingomonas haloaromaticamans strain degrading the fungicide ortho-phenylphenol.</title>
        <authorList>
            <person name="Perruchon C."/>
            <person name="Papadopoulou E.S."/>
            <person name="Rousidou C."/>
            <person name="Vasileiadis S."/>
            <person name="Tanou G."/>
            <person name="Amoutzias G."/>
            <person name="Molassiotis A."/>
            <person name="Karpouzas D.G."/>
        </authorList>
    </citation>
    <scope>NUCLEOTIDE SEQUENCE [LARGE SCALE GENOMIC DNA]</scope>
    <source>
        <strain evidence="19 20">P3</strain>
    </source>
</reference>
<keyword evidence="7 15" id="KW-0479">Metal-binding</keyword>
<evidence type="ECO:0000259" key="18">
    <source>
        <dbReference type="Pfam" id="PF02896"/>
    </source>
</evidence>
<keyword evidence="10" id="KW-0067">ATP-binding</keyword>
<dbReference type="GO" id="GO:0016301">
    <property type="term" value="F:kinase activity"/>
    <property type="evidence" value="ECO:0007669"/>
    <property type="project" value="UniProtKB-UniRule"/>
</dbReference>
<evidence type="ECO:0000256" key="1">
    <source>
        <dbReference type="ARBA" id="ARBA00001946"/>
    </source>
</evidence>
<dbReference type="InterPro" id="IPR002192">
    <property type="entry name" value="PPDK_AMP/ATP-bd"/>
</dbReference>
<evidence type="ECO:0000256" key="13">
    <source>
        <dbReference type="PIRSR" id="PIRSR000853-1"/>
    </source>
</evidence>
<feature type="domain" description="Pyruvate phosphate dikinase AMP/ATP-binding" evidence="17">
    <location>
        <begin position="64"/>
        <end position="301"/>
    </location>
</feature>
<keyword evidence="9 19" id="KW-0418">Kinase</keyword>
<evidence type="ECO:0000256" key="12">
    <source>
        <dbReference type="PIRNR" id="PIRNR000853"/>
    </source>
</evidence>
<comment type="cofactor">
    <cofactor evidence="1 12 15">
        <name>Mg(2+)</name>
        <dbReference type="ChEBI" id="CHEBI:18420"/>
    </cofactor>
</comment>
<feature type="domain" description="Pyruvate phosphate dikinase AMP/ATP-binding" evidence="17">
    <location>
        <begin position="21"/>
        <end position="58"/>
    </location>
</feature>
<dbReference type="GO" id="GO:0005524">
    <property type="term" value="F:ATP binding"/>
    <property type="evidence" value="ECO:0007669"/>
    <property type="project" value="UniProtKB-UniRule"/>
</dbReference>
<evidence type="ECO:0000256" key="8">
    <source>
        <dbReference type="ARBA" id="ARBA00022741"/>
    </source>
</evidence>
<protein>
    <recommendedName>
        <fullName evidence="5 12">Pyruvate, phosphate dikinase</fullName>
        <ecNumber evidence="4 12">2.7.9.1</ecNumber>
    </recommendedName>
</protein>
<comment type="similarity">
    <text evidence="3 12">Belongs to the PEP-utilizing enzyme family.</text>
</comment>
<feature type="binding site" evidence="14">
    <location>
        <position position="758"/>
    </location>
    <ligand>
        <name>substrate</name>
    </ligand>
</feature>
<dbReference type="OrthoDB" id="9765468at2"/>
<evidence type="ECO:0000256" key="15">
    <source>
        <dbReference type="PIRSR" id="PIRSR000853-3"/>
    </source>
</evidence>
<evidence type="ECO:0000256" key="2">
    <source>
        <dbReference type="ARBA" id="ARBA00003144"/>
    </source>
</evidence>
<keyword evidence="11 15" id="KW-0460">Magnesium</keyword>
<dbReference type="Pfam" id="PF00391">
    <property type="entry name" value="PEP-utilizers"/>
    <property type="match status" value="1"/>
</dbReference>
<evidence type="ECO:0000256" key="11">
    <source>
        <dbReference type="ARBA" id="ARBA00022842"/>
    </source>
</evidence>
<dbReference type="GO" id="GO:0046872">
    <property type="term" value="F:metal ion binding"/>
    <property type="evidence" value="ECO:0007669"/>
    <property type="project" value="UniProtKB-UniRule"/>
</dbReference>
<feature type="active site" description="Proton donor" evidence="13">
    <location>
        <position position="844"/>
    </location>
</feature>
<dbReference type="Gene3D" id="3.50.30.10">
    <property type="entry name" value="Phosphohistidine domain"/>
    <property type="match status" value="1"/>
</dbReference>